<evidence type="ECO:0000313" key="1">
    <source>
        <dbReference type="EMBL" id="SFU51403.1"/>
    </source>
</evidence>
<dbReference type="Gene3D" id="3.40.50.1240">
    <property type="entry name" value="Phosphoglycerate mutase-like"/>
    <property type="match status" value="1"/>
</dbReference>
<evidence type="ECO:0000313" key="2">
    <source>
        <dbReference type="Proteomes" id="UP000198693"/>
    </source>
</evidence>
<reference evidence="2" key="1">
    <citation type="submission" date="2016-10" db="EMBL/GenBank/DDBJ databases">
        <authorList>
            <person name="Varghese N."/>
            <person name="Submissions S."/>
        </authorList>
    </citation>
    <scope>NUCLEOTIDE SEQUENCE [LARGE SCALE GENOMIC DNA]</scope>
    <source>
        <strain evidence="2">CGMCC 1.6981</strain>
    </source>
</reference>
<dbReference type="STRING" id="463301.SAMN04487955_103210"/>
<proteinExistence type="predicted"/>
<name>A0A1I7GSG1_9GAMM</name>
<dbReference type="CDD" id="cd07067">
    <property type="entry name" value="HP_PGM_like"/>
    <property type="match status" value="1"/>
</dbReference>
<dbReference type="EMBL" id="FPBP01000003">
    <property type="protein sequence ID" value="SFU51403.1"/>
    <property type="molecule type" value="Genomic_DNA"/>
</dbReference>
<dbReference type="SMART" id="SM00855">
    <property type="entry name" value="PGAM"/>
    <property type="match status" value="1"/>
</dbReference>
<dbReference type="PANTHER" id="PTHR47821">
    <property type="entry name" value="PHOSPHOGLYCERATE MUTASE FAMILY PROTEIN"/>
    <property type="match status" value="1"/>
</dbReference>
<dbReference type="Proteomes" id="UP000198693">
    <property type="component" value="Unassembled WGS sequence"/>
</dbReference>
<keyword evidence="2" id="KW-1185">Reference proteome</keyword>
<dbReference type="RefSeq" id="WP_245784180.1">
    <property type="nucleotide sequence ID" value="NZ_FPBP01000003.1"/>
</dbReference>
<organism evidence="1 2">
    <name type="scientific">Halomonas korlensis</name>
    <dbReference type="NCBI Taxonomy" id="463301"/>
    <lineage>
        <taxon>Bacteria</taxon>
        <taxon>Pseudomonadati</taxon>
        <taxon>Pseudomonadota</taxon>
        <taxon>Gammaproteobacteria</taxon>
        <taxon>Oceanospirillales</taxon>
        <taxon>Halomonadaceae</taxon>
        <taxon>Halomonas</taxon>
    </lineage>
</organism>
<dbReference type="SUPFAM" id="SSF53254">
    <property type="entry name" value="Phosphoglycerate mutase-like"/>
    <property type="match status" value="1"/>
</dbReference>
<dbReference type="InterPro" id="IPR013078">
    <property type="entry name" value="His_Pase_superF_clade-1"/>
</dbReference>
<dbReference type="InterPro" id="IPR029033">
    <property type="entry name" value="His_PPase_superfam"/>
</dbReference>
<protein>
    <submittedName>
        <fullName evidence="1">Probable phosphoglycerate mutase</fullName>
    </submittedName>
</protein>
<dbReference type="AlphaFoldDB" id="A0A1I7GSG1"/>
<sequence>MPHDTLNAPTPRGNRYLLMRHGHSQANERGLIISDPRHGLSDYGLSRGGEDQLAQLIEGWHWPPPSRIVHSDFLRTTQTAARVGEHFGITLQPEPRLRERHFGDFEAEPVSRYEQVWALDAHDPGHRRHGVEPVVAVAERMGAVIKSLEASLSGETILLVSHGDPLQILLTALEGRPLSHHRDRPALAPASVTPLP</sequence>
<dbReference type="Pfam" id="PF00300">
    <property type="entry name" value="His_Phos_1"/>
    <property type="match status" value="1"/>
</dbReference>
<accession>A0A1I7GSG1</accession>
<dbReference type="PANTHER" id="PTHR47821:SF2">
    <property type="entry name" value="PHOSPHOGLYCERATE MUTASE FAMILY PROTEIN"/>
    <property type="match status" value="1"/>
</dbReference>
<gene>
    <name evidence="1" type="ORF">SAMN04487955_103210</name>
</gene>